<dbReference type="PROSITE" id="PS51898">
    <property type="entry name" value="TYR_RECOMBINASE"/>
    <property type="match status" value="1"/>
</dbReference>
<dbReference type="PANTHER" id="PTHR30349">
    <property type="entry name" value="PHAGE INTEGRASE-RELATED"/>
    <property type="match status" value="1"/>
</dbReference>
<evidence type="ECO:0000259" key="2">
    <source>
        <dbReference type="PROSITE" id="PS51898"/>
    </source>
</evidence>
<sequence length="222" mass="24610">MLATNPMKGCRPLNGFEVVAIKEAFCRSENYRDICLFVLGVSCGFRVSEMLSLRVQDVHSGGKVLEWLTILQTKTDDTRTVMLGDDDKIAIDAQVTALRLAGYYSPGTMLFRSREGRNKPISRTRAWQILHDTARALGMDGKIGTHSMRKTFANNTFEAVLEDAAKHGTKADALLETARAGGWKSVDSCQRYLSFRMEPQLRAKQANTGQFGVLPHPKGARA</sequence>
<evidence type="ECO:0000256" key="1">
    <source>
        <dbReference type="ARBA" id="ARBA00023172"/>
    </source>
</evidence>
<evidence type="ECO:0000313" key="4">
    <source>
        <dbReference type="Proteomes" id="UP001053296"/>
    </source>
</evidence>
<dbReference type="Proteomes" id="UP001053296">
    <property type="component" value="Chromosome"/>
</dbReference>
<accession>A0ABM7P3E0</accession>
<feature type="domain" description="Tyr recombinase" evidence="2">
    <location>
        <begin position="8"/>
        <end position="205"/>
    </location>
</feature>
<name>A0ABM7P3E0_9BACT</name>
<dbReference type="InterPro" id="IPR002104">
    <property type="entry name" value="Integrase_catalytic"/>
</dbReference>
<organism evidence="3 4">
    <name type="scientific">Pseudodesulfovibrio sediminis</name>
    <dbReference type="NCBI Taxonomy" id="2810563"/>
    <lineage>
        <taxon>Bacteria</taxon>
        <taxon>Pseudomonadati</taxon>
        <taxon>Thermodesulfobacteriota</taxon>
        <taxon>Desulfovibrionia</taxon>
        <taxon>Desulfovibrionales</taxon>
        <taxon>Desulfovibrionaceae</taxon>
    </lineage>
</organism>
<dbReference type="InterPro" id="IPR050090">
    <property type="entry name" value="Tyrosine_recombinase_XerCD"/>
</dbReference>
<dbReference type="PANTHER" id="PTHR30349:SF82">
    <property type="entry name" value="INTEGRASE_RECOMBINASE YOEC-RELATED"/>
    <property type="match status" value="1"/>
</dbReference>
<dbReference type="InterPro" id="IPR011010">
    <property type="entry name" value="DNA_brk_join_enz"/>
</dbReference>
<reference evidence="3" key="1">
    <citation type="journal article" date="2022" name="Arch. Microbiol.">
        <title>Pseudodesulfovibrio sediminis sp. nov., a mesophilic and neutrophilic sulfate-reducing bacterium isolated from sediment of a brackish lake.</title>
        <authorList>
            <person name="Takahashi A."/>
            <person name="Kojima H."/>
            <person name="Watanabe M."/>
            <person name="Fukui M."/>
        </authorList>
    </citation>
    <scope>NUCLEOTIDE SEQUENCE</scope>
    <source>
        <strain evidence="3">SF6</strain>
    </source>
</reference>
<evidence type="ECO:0000313" key="3">
    <source>
        <dbReference type="EMBL" id="BCS87346.1"/>
    </source>
</evidence>
<dbReference type="SUPFAM" id="SSF56349">
    <property type="entry name" value="DNA breaking-rejoining enzymes"/>
    <property type="match status" value="1"/>
</dbReference>
<keyword evidence="4" id="KW-1185">Reference proteome</keyword>
<protein>
    <submittedName>
        <fullName evidence="3">Integrase</fullName>
    </submittedName>
</protein>
<dbReference type="Pfam" id="PF00589">
    <property type="entry name" value="Phage_integrase"/>
    <property type="match status" value="1"/>
</dbReference>
<dbReference type="InterPro" id="IPR013762">
    <property type="entry name" value="Integrase-like_cat_sf"/>
</dbReference>
<gene>
    <name evidence="3" type="ORF">PSDVSF_05880</name>
</gene>
<dbReference type="Gene3D" id="1.10.443.10">
    <property type="entry name" value="Intergrase catalytic core"/>
    <property type="match status" value="1"/>
</dbReference>
<dbReference type="RefSeq" id="WP_229593514.1">
    <property type="nucleotide sequence ID" value="NZ_AP024485.1"/>
</dbReference>
<proteinExistence type="predicted"/>
<keyword evidence="1" id="KW-0233">DNA recombination</keyword>
<dbReference type="EMBL" id="AP024485">
    <property type="protein sequence ID" value="BCS87346.1"/>
    <property type="molecule type" value="Genomic_DNA"/>
</dbReference>